<name>A0ABQ1FR64_9BACL</name>
<dbReference type="RefSeq" id="WP_094093123.1">
    <property type="nucleotide sequence ID" value="NZ_BMHF01000001.1"/>
</dbReference>
<reference evidence="2" key="1">
    <citation type="journal article" date="2019" name="Int. J. Syst. Evol. Microbiol.">
        <title>The Global Catalogue of Microorganisms (GCM) 10K type strain sequencing project: providing services to taxonomists for standard genome sequencing and annotation.</title>
        <authorList>
            <consortium name="The Broad Institute Genomics Platform"/>
            <consortium name="The Broad Institute Genome Sequencing Center for Infectious Disease"/>
            <person name="Wu L."/>
            <person name="Ma J."/>
        </authorList>
    </citation>
    <scope>NUCLEOTIDE SEQUENCE [LARGE SCALE GENOMIC DNA]</scope>
    <source>
        <strain evidence="2">CGMCC 1.15044</strain>
    </source>
</reference>
<evidence type="ECO:0008006" key="3">
    <source>
        <dbReference type="Google" id="ProtNLM"/>
    </source>
</evidence>
<comment type="caution">
    <text evidence="1">The sequence shown here is derived from an EMBL/GenBank/DDBJ whole genome shotgun (WGS) entry which is preliminary data.</text>
</comment>
<gene>
    <name evidence="1" type="ORF">GCM10010917_07180</name>
</gene>
<dbReference type="EMBL" id="BMHF01000001">
    <property type="protein sequence ID" value="GGA24874.1"/>
    <property type="molecule type" value="Genomic_DNA"/>
</dbReference>
<accession>A0ABQ1FR64</accession>
<sequence>MPEKYKGTIVQIIYMDRKGQITKRSIEVCGIKQGLVTAKCLKTGQIRSFKVENILAVQPKSA</sequence>
<keyword evidence="2" id="KW-1185">Reference proteome</keyword>
<proteinExistence type="predicted"/>
<organism evidence="1 2">
    <name type="scientific">Paenibacillus physcomitrellae</name>
    <dbReference type="NCBI Taxonomy" id="1619311"/>
    <lineage>
        <taxon>Bacteria</taxon>
        <taxon>Bacillati</taxon>
        <taxon>Bacillota</taxon>
        <taxon>Bacilli</taxon>
        <taxon>Bacillales</taxon>
        <taxon>Paenibacillaceae</taxon>
        <taxon>Paenibacillus</taxon>
    </lineage>
</organism>
<protein>
    <recommendedName>
        <fullName evidence="3">WYL domain-containing protein</fullName>
    </recommendedName>
</protein>
<dbReference type="Proteomes" id="UP000609323">
    <property type="component" value="Unassembled WGS sequence"/>
</dbReference>
<evidence type="ECO:0000313" key="2">
    <source>
        <dbReference type="Proteomes" id="UP000609323"/>
    </source>
</evidence>
<evidence type="ECO:0000313" key="1">
    <source>
        <dbReference type="EMBL" id="GGA24874.1"/>
    </source>
</evidence>